<feature type="region of interest" description="Disordered" evidence="1">
    <location>
        <begin position="33"/>
        <end position="98"/>
    </location>
</feature>
<accession>U4VDV9</accession>
<dbReference type="AlphaFoldDB" id="U4VDV9"/>
<gene>
    <name evidence="2" type="ORF">Q644_03555</name>
</gene>
<evidence type="ECO:0000256" key="1">
    <source>
        <dbReference type="SAM" id="MobiDB-lite"/>
    </source>
</evidence>
<evidence type="ECO:0000313" key="2">
    <source>
        <dbReference type="EMBL" id="ERM01017.1"/>
    </source>
</evidence>
<reference evidence="2 3" key="1">
    <citation type="journal article" date="2014" name="FEMS Microbiol. Lett.">
        <title>Genome sequencing analysis reveals virulence-related gene content of Ochrobactrum intermedium strain 229E, a urease-positive strain isolated from the human gastric niche.</title>
        <authorList>
            <person name="Kulkarni G.J."/>
            <person name="Shetty S."/>
            <person name="Dharne M.S."/>
            <person name="Shouche Y.S."/>
        </authorList>
    </citation>
    <scope>NUCLEOTIDE SEQUENCE [LARGE SCALE GENOMIC DNA]</scope>
    <source>
        <strain evidence="2 3">229E</strain>
    </source>
</reference>
<sequence length="98" mass="10398">MTITTTNPTGIMKRGEVTTEAMMTATQAIMPGDAIPTTMTNDMLPGESQTASGKVTGTVSGRKANPEAATRQAASIGEKDRRDTHAPMTASRKTYRTH</sequence>
<comment type="caution">
    <text evidence="2">The sequence shown here is derived from an EMBL/GenBank/DDBJ whole genome shotgun (WGS) entry which is preliminary data.</text>
</comment>
<name>U4VDV9_9HYPH</name>
<evidence type="ECO:0000313" key="3">
    <source>
        <dbReference type="Proteomes" id="UP000016842"/>
    </source>
</evidence>
<dbReference type="EMBL" id="ASXJ01000208">
    <property type="protein sequence ID" value="ERM01017.1"/>
    <property type="molecule type" value="Genomic_DNA"/>
</dbReference>
<protein>
    <submittedName>
        <fullName evidence="2">Uncharacterized protein</fullName>
    </submittedName>
</protein>
<feature type="compositionally biased region" description="Polar residues" evidence="1">
    <location>
        <begin position="37"/>
        <end position="59"/>
    </location>
</feature>
<organism evidence="2 3">
    <name type="scientific">Brucella intermedia 229E</name>
    <dbReference type="NCBI Taxonomy" id="1337887"/>
    <lineage>
        <taxon>Bacteria</taxon>
        <taxon>Pseudomonadati</taxon>
        <taxon>Pseudomonadota</taxon>
        <taxon>Alphaproteobacteria</taxon>
        <taxon>Hyphomicrobiales</taxon>
        <taxon>Brucellaceae</taxon>
        <taxon>Brucella/Ochrobactrum group</taxon>
        <taxon>Brucella</taxon>
    </lineage>
</organism>
<dbReference type="Proteomes" id="UP000016842">
    <property type="component" value="Unassembled WGS sequence"/>
</dbReference>
<proteinExistence type="predicted"/>